<sequence length="488" mass="52480">MRNLSLLTGQAPINAPDSDKLHEECAVFGVSISNTTDYAEAAGITYNALLAMQHRGQEGAGIATCSGNAITCHKNVGLVDDVFTSEVLMGYPKSKAGVGHARYSTTGSNTTQNVQPFVTEFLTGRIATVHNGNVTNAREIKEKLEPFGLDFSATSDSEVISSLIAYKTLKAGNLLDGAKAAAKLLVGAFSLVILSGDGKIVALRDPNGYRPLCIGENETGMAVASETCALDSCGFRFVRDVKPGEILLIENGRIRHSEIYSIAPRKSLCVFEYIYFARPDSVIDDLSVYEARLNMGRMLAKEHPVDADLVCGVPNSGLEAAMGYARESGIRYGLAFVKNNYIGRSFIFPTQAQRENAVRLKLNPLAASVKGKRIVLVDDSIVRGTTCAKTIASLRSAGAKEIHMRISSPPFVHTCYFGTDIGSEKNLIANRLSIEEIRRKIGADSLGYISVDGLMEACQGSALELCTGCFTGDYATKIQAADKLEMEQ</sequence>
<dbReference type="InterPro" id="IPR029057">
    <property type="entry name" value="PRTase-like"/>
</dbReference>
<evidence type="ECO:0000256" key="3">
    <source>
        <dbReference type="ARBA" id="ARBA00022676"/>
    </source>
</evidence>
<keyword evidence="7" id="KW-0460">Magnesium</keyword>
<dbReference type="SUPFAM" id="SSF56235">
    <property type="entry name" value="N-terminal nucleophile aminohydrolases (Ntn hydrolases)"/>
    <property type="match status" value="1"/>
</dbReference>
<comment type="caution">
    <text evidence="10">The sequence shown here is derived from an EMBL/GenBank/DDBJ whole genome shotgun (WGS) entry which is preliminary data.</text>
</comment>
<feature type="domain" description="Glutamine amidotransferase type-2" evidence="9">
    <location>
        <begin position="25"/>
        <end position="252"/>
    </location>
</feature>
<dbReference type="InterPro" id="IPR017932">
    <property type="entry name" value="GATase_2_dom"/>
</dbReference>
<comment type="similarity">
    <text evidence="2 7 8">In the C-terminal section; belongs to the purine/pyrimidine phosphoribosyltransferase family.</text>
</comment>
<keyword evidence="5 7" id="KW-0658">Purine biosynthesis</keyword>
<feature type="binding site" evidence="7">
    <location>
        <position position="469"/>
    </location>
    <ligand>
        <name>[4Fe-4S] cluster</name>
        <dbReference type="ChEBI" id="CHEBI:49883"/>
    </ligand>
</feature>
<keyword evidence="7" id="KW-0004">4Fe-4S</keyword>
<dbReference type="SUPFAM" id="SSF53271">
    <property type="entry name" value="PRTase-like"/>
    <property type="match status" value="1"/>
</dbReference>
<organism evidence="10 11">
    <name type="scientific">Anaeromassilibacillus senegalensis</name>
    <dbReference type="NCBI Taxonomy" id="1673717"/>
    <lineage>
        <taxon>Bacteria</taxon>
        <taxon>Bacillati</taxon>
        <taxon>Bacillota</taxon>
        <taxon>Clostridia</taxon>
        <taxon>Eubacteriales</taxon>
        <taxon>Acutalibacteraceae</taxon>
        <taxon>Anaeromassilibacillus</taxon>
    </lineage>
</organism>
<evidence type="ECO:0000256" key="8">
    <source>
        <dbReference type="PIRNR" id="PIRNR000485"/>
    </source>
</evidence>
<evidence type="ECO:0000313" key="11">
    <source>
        <dbReference type="Proteomes" id="UP001299220"/>
    </source>
</evidence>
<feature type="active site" description="Nucleophile" evidence="7">
    <location>
        <position position="25"/>
    </location>
</feature>
<dbReference type="InterPro" id="IPR000836">
    <property type="entry name" value="PRTase_dom"/>
</dbReference>
<feature type="binding site" evidence="7">
    <location>
        <position position="269"/>
    </location>
    <ligand>
        <name>[4Fe-4S] cluster</name>
        <dbReference type="ChEBI" id="CHEBI:49883"/>
    </ligand>
</feature>
<dbReference type="PANTHER" id="PTHR11907">
    <property type="entry name" value="AMIDOPHOSPHORIBOSYLTRANSFERASE"/>
    <property type="match status" value="1"/>
</dbReference>
<dbReference type="Pfam" id="PF13522">
    <property type="entry name" value="GATase_6"/>
    <property type="match status" value="1"/>
</dbReference>
<comment type="cofactor">
    <cofactor evidence="7">
        <name>[4Fe-4S] cluster</name>
        <dbReference type="ChEBI" id="CHEBI:49883"/>
    </cofactor>
    <text evidence="7">Binds 1 [4Fe-4S] cluster per subunit.</text>
</comment>
<keyword evidence="11" id="KW-1185">Reference proteome</keyword>
<evidence type="ECO:0000256" key="5">
    <source>
        <dbReference type="ARBA" id="ARBA00022755"/>
    </source>
</evidence>
<accession>A0ABS9CLH9</accession>
<protein>
    <recommendedName>
        <fullName evidence="7">Amidophosphoribosyltransferase</fullName>
        <shortName evidence="7">ATase</shortName>
        <ecNumber evidence="7">2.4.2.14</ecNumber>
    </recommendedName>
    <alternativeName>
        <fullName evidence="7">Glutamine phosphoribosylpyrophosphate amidotransferase</fullName>
        <shortName evidence="7">GPATase</shortName>
    </alternativeName>
</protein>
<reference evidence="10 11" key="1">
    <citation type="submission" date="2020-12" db="EMBL/GenBank/DDBJ databases">
        <title>Whole genome sequences of gut porcine anaerobes.</title>
        <authorList>
            <person name="Kubasova T."/>
            <person name="Jahodarova E."/>
            <person name="Rychlik I."/>
        </authorList>
    </citation>
    <scope>NUCLEOTIDE SEQUENCE [LARGE SCALE GENOMIC DNA]</scope>
    <source>
        <strain evidence="10 11">An867</strain>
    </source>
</reference>
<comment type="catalytic activity">
    <reaction evidence="7 8">
        <text>5-phospho-beta-D-ribosylamine + L-glutamate + diphosphate = 5-phospho-alpha-D-ribose 1-diphosphate + L-glutamine + H2O</text>
        <dbReference type="Rhea" id="RHEA:14905"/>
        <dbReference type="ChEBI" id="CHEBI:15377"/>
        <dbReference type="ChEBI" id="CHEBI:29985"/>
        <dbReference type="ChEBI" id="CHEBI:33019"/>
        <dbReference type="ChEBI" id="CHEBI:58017"/>
        <dbReference type="ChEBI" id="CHEBI:58359"/>
        <dbReference type="ChEBI" id="CHEBI:58681"/>
        <dbReference type="EC" id="2.4.2.14"/>
    </reaction>
</comment>
<dbReference type="RefSeq" id="WP_235323022.1">
    <property type="nucleotide sequence ID" value="NZ_JAFBIT010000001.1"/>
</dbReference>
<keyword evidence="6 7" id="KW-0315">Glutamine amidotransferase</keyword>
<comment type="function">
    <text evidence="7">Catalyzes the formation of phosphoribosylamine from phosphoribosylpyrophosphate (PRPP) and glutamine.</text>
</comment>
<dbReference type="NCBIfam" id="TIGR01134">
    <property type="entry name" value="purF"/>
    <property type="match status" value="1"/>
</dbReference>
<dbReference type="InterPro" id="IPR035584">
    <property type="entry name" value="PurF_N"/>
</dbReference>
<name>A0ABS9CLH9_9FIRM</name>
<proteinExistence type="inferred from homology"/>
<feature type="binding site" evidence="7">
    <location>
        <position position="379"/>
    </location>
    <ligand>
        <name>Mg(2+)</name>
        <dbReference type="ChEBI" id="CHEBI:18420"/>
    </ligand>
</feature>
<dbReference type="EC" id="2.4.2.14" evidence="7"/>
<comment type="cofactor">
    <cofactor evidence="7">
        <name>Mg(2+)</name>
        <dbReference type="ChEBI" id="CHEBI:18420"/>
    </cofactor>
    <text evidence="7">Binds 1 Mg(2+) ion per subunit.</text>
</comment>
<keyword evidence="7" id="KW-0479">Metal-binding</keyword>
<evidence type="ECO:0000256" key="1">
    <source>
        <dbReference type="ARBA" id="ARBA00005209"/>
    </source>
</evidence>
<feature type="binding site" evidence="7">
    <location>
        <position position="415"/>
    </location>
    <ligand>
        <name>[4Fe-4S] cluster</name>
        <dbReference type="ChEBI" id="CHEBI:49883"/>
    </ligand>
</feature>
<evidence type="ECO:0000256" key="6">
    <source>
        <dbReference type="ARBA" id="ARBA00022962"/>
    </source>
</evidence>
<gene>
    <name evidence="7 10" type="primary">purF</name>
    <name evidence="10" type="ORF">JQM67_05235</name>
</gene>
<keyword evidence="3 7" id="KW-0328">Glycosyltransferase</keyword>
<feature type="binding site" evidence="7">
    <location>
        <position position="316"/>
    </location>
    <ligand>
        <name>Mg(2+)</name>
        <dbReference type="ChEBI" id="CHEBI:18420"/>
    </ligand>
</feature>
<evidence type="ECO:0000313" key="10">
    <source>
        <dbReference type="EMBL" id="MCF2651999.1"/>
    </source>
</evidence>
<dbReference type="CDD" id="cd00715">
    <property type="entry name" value="GPATase_N"/>
    <property type="match status" value="1"/>
</dbReference>
<feature type="binding site" evidence="7">
    <location>
        <position position="466"/>
    </location>
    <ligand>
        <name>[4Fe-4S] cluster</name>
        <dbReference type="ChEBI" id="CHEBI:49883"/>
    </ligand>
</feature>
<dbReference type="InterPro" id="IPR005854">
    <property type="entry name" value="PurF"/>
</dbReference>
<dbReference type="EMBL" id="JAFBIT010000001">
    <property type="protein sequence ID" value="MCF2651999.1"/>
    <property type="molecule type" value="Genomic_DNA"/>
</dbReference>
<evidence type="ECO:0000256" key="4">
    <source>
        <dbReference type="ARBA" id="ARBA00022679"/>
    </source>
</evidence>
<keyword evidence="4 7" id="KW-0808">Transferase</keyword>
<evidence type="ECO:0000256" key="7">
    <source>
        <dbReference type="HAMAP-Rule" id="MF_01931"/>
    </source>
</evidence>
<dbReference type="Gene3D" id="3.40.50.2020">
    <property type="match status" value="1"/>
</dbReference>
<dbReference type="InterPro" id="IPR029055">
    <property type="entry name" value="Ntn_hydrolases_N"/>
</dbReference>
<keyword evidence="7" id="KW-0411">Iron-sulfur</keyword>
<dbReference type="PROSITE" id="PS51278">
    <property type="entry name" value="GATASE_TYPE_2"/>
    <property type="match status" value="1"/>
</dbReference>
<feature type="binding site" evidence="7">
    <location>
        <position position="378"/>
    </location>
    <ligand>
        <name>Mg(2+)</name>
        <dbReference type="ChEBI" id="CHEBI:18420"/>
    </ligand>
</feature>
<dbReference type="Pfam" id="PF00156">
    <property type="entry name" value="Pribosyltran"/>
    <property type="match status" value="1"/>
</dbReference>
<dbReference type="PIRSF" id="PIRSF000485">
    <property type="entry name" value="Amd_phspho_trans"/>
    <property type="match status" value="1"/>
</dbReference>
<evidence type="ECO:0000256" key="2">
    <source>
        <dbReference type="ARBA" id="ARBA00010138"/>
    </source>
</evidence>
<dbReference type="GO" id="GO:0004044">
    <property type="term" value="F:amidophosphoribosyltransferase activity"/>
    <property type="evidence" value="ECO:0007669"/>
    <property type="project" value="UniProtKB-EC"/>
</dbReference>
<dbReference type="CDD" id="cd06223">
    <property type="entry name" value="PRTases_typeI"/>
    <property type="match status" value="1"/>
</dbReference>
<dbReference type="Gene3D" id="3.60.20.10">
    <property type="entry name" value="Glutamine Phosphoribosylpyrophosphate, subunit 1, domain 1"/>
    <property type="match status" value="1"/>
</dbReference>
<keyword evidence="7" id="KW-0408">Iron</keyword>
<comment type="pathway">
    <text evidence="1 7 8">Purine metabolism; IMP biosynthesis via de novo pathway; N(1)-(5-phospho-D-ribosyl)glycinamide from 5-phospho-alpha-D-ribose 1-diphosphate: step 1/2.</text>
</comment>
<dbReference type="Proteomes" id="UP001299220">
    <property type="component" value="Unassembled WGS sequence"/>
</dbReference>
<evidence type="ECO:0000259" key="9">
    <source>
        <dbReference type="PROSITE" id="PS51278"/>
    </source>
</evidence>
<dbReference type="HAMAP" id="MF_01931">
    <property type="entry name" value="PurF"/>
    <property type="match status" value="1"/>
</dbReference>